<reference evidence="1 2" key="2">
    <citation type="journal article" date="2018" name="Nature">
        <title>Mutant phenotypes for thousands of bacterial genes of unknown function.</title>
        <authorList>
            <person name="Price M.N."/>
            <person name="Wetmore K.M."/>
            <person name="Waters R.J."/>
            <person name="Callaghan M."/>
            <person name="Ray J."/>
            <person name="Liu H."/>
            <person name="Kuehl J.V."/>
            <person name="Melnyk R.A."/>
            <person name="Lamson J.S."/>
            <person name="Suh Y."/>
            <person name="Carlson H.K."/>
            <person name="Esquivel Z."/>
            <person name="Sadeeshkumar H."/>
            <person name="Chakraborty R."/>
            <person name="Zane G.M."/>
            <person name="Rubin B.E."/>
            <person name="Wall J.D."/>
            <person name="Visel A."/>
            <person name="Bristow J."/>
            <person name="Blow M.J."/>
            <person name="Arkin A.P."/>
            <person name="Deutschbauer A.M."/>
        </authorList>
    </citation>
    <scope>NUCLEOTIDE SEQUENCE [LARGE SCALE GENOMIC DNA]</scope>
    <source>
        <strain evidence="1 2">FW300-N1B4</strain>
    </source>
</reference>
<dbReference type="EMBL" id="LUKJ01000002">
    <property type="protein sequence ID" value="KZN20557.1"/>
    <property type="molecule type" value="Genomic_DNA"/>
</dbReference>
<organism evidence="1 2">
    <name type="scientific">Pseudomonas fluorescens</name>
    <dbReference type="NCBI Taxonomy" id="294"/>
    <lineage>
        <taxon>Bacteria</taxon>
        <taxon>Pseudomonadati</taxon>
        <taxon>Pseudomonadota</taxon>
        <taxon>Gammaproteobacteria</taxon>
        <taxon>Pseudomonadales</taxon>
        <taxon>Pseudomonadaceae</taxon>
        <taxon>Pseudomonas</taxon>
    </lineage>
</organism>
<dbReference type="AlphaFoldDB" id="A0A161ZA09"/>
<name>A0A161ZA09_PSEFL</name>
<comment type="caution">
    <text evidence="1">The sequence shown here is derived from an EMBL/GenBank/DDBJ whole genome shotgun (WGS) entry which is preliminary data.</text>
</comment>
<evidence type="ECO:0000313" key="1">
    <source>
        <dbReference type="EMBL" id="KZN20557.1"/>
    </source>
</evidence>
<proteinExistence type="predicted"/>
<evidence type="ECO:0000313" key="2">
    <source>
        <dbReference type="Proteomes" id="UP000076489"/>
    </source>
</evidence>
<gene>
    <name evidence="1" type="ORF">A1D17_03175</name>
</gene>
<accession>A0A161ZA09</accession>
<dbReference type="Proteomes" id="UP000076489">
    <property type="component" value="Unassembled WGS sequence"/>
</dbReference>
<sequence length="77" mass="8724">MSVRLMLRDYTMSVVDELIAGLEILKGYKPSMEIYSCGHSGRTLETQEVEFGDISSADRARLIDLGWATNDALIWRK</sequence>
<reference evidence="2" key="1">
    <citation type="submission" date="2016-03" db="EMBL/GenBank/DDBJ databases">
        <authorList>
            <person name="Ray J."/>
            <person name="Price M."/>
            <person name="Deutschbauer A."/>
        </authorList>
    </citation>
    <scope>NUCLEOTIDE SEQUENCE [LARGE SCALE GENOMIC DNA]</scope>
    <source>
        <strain evidence="2">FW300-N1B4</strain>
    </source>
</reference>
<protein>
    <submittedName>
        <fullName evidence="1">Uncharacterized protein</fullName>
    </submittedName>
</protein>